<sequence length="32" mass="3351">MRTFHDFPAYALNYASTAAMASGASGPMVARS</sequence>
<proteinExistence type="predicted"/>
<reference evidence="1 2" key="1">
    <citation type="submission" date="2019-03" db="EMBL/GenBank/DDBJ databases">
        <authorList>
            <person name="Kox A.R. M."/>
        </authorList>
    </citation>
    <scope>NUCLEOTIDE SEQUENCE [LARGE SCALE GENOMIC DNA]</scope>
    <source>
        <strain evidence="1">MTUNDRAET4 annotated genome</strain>
    </source>
</reference>
<dbReference type="AlphaFoldDB" id="A0A4U8YVV7"/>
<dbReference type="EMBL" id="LR536450">
    <property type="protein sequence ID" value="VFU07068.1"/>
    <property type="molecule type" value="Genomic_DNA"/>
</dbReference>
<protein>
    <submittedName>
        <fullName evidence="1">Uncharacterized protein</fullName>
    </submittedName>
</protein>
<dbReference type="KEGG" id="mtun:MTUNDRAET4_0175"/>
<organism evidence="1 2">
    <name type="scientific">Methylocella tundrae</name>
    <dbReference type="NCBI Taxonomy" id="227605"/>
    <lineage>
        <taxon>Bacteria</taxon>
        <taxon>Pseudomonadati</taxon>
        <taxon>Pseudomonadota</taxon>
        <taxon>Alphaproteobacteria</taxon>
        <taxon>Hyphomicrobiales</taxon>
        <taxon>Beijerinckiaceae</taxon>
        <taxon>Methylocella</taxon>
    </lineage>
</organism>
<accession>A0A4U8YVV7</accession>
<evidence type="ECO:0000313" key="1">
    <source>
        <dbReference type="EMBL" id="VFU07068.1"/>
    </source>
</evidence>
<gene>
    <name evidence="1" type="ORF">MTUNDRAET4_0175</name>
</gene>
<dbReference type="Proteomes" id="UP000294360">
    <property type="component" value="Chromosome"/>
</dbReference>
<evidence type="ECO:0000313" key="2">
    <source>
        <dbReference type="Proteomes" id="UP000294360"/>
    </source>
</evidence>
<name>A0A4U8YVV7_METTU</name>